<evidence type="ECO:0000313" key="1">
    <source>
        <dbReference type="EMBL" id="URZ09593.1"/>
    </source>
</evidence>
<dbReference type="InterPro" id="IPR050261">
    <property type="entry name" value="FrsA_esterase"/>
</dbReference>
<name>A0A1S8MBP8_9CLOT</name>
<dbReference type="SUPFAM" id="SSF53474">
    <property type="entry name" value="alpha/beta-Hydrolases"/>
    <property type="match status" value="1"/>
</dbReference>
<dbReference type="KEGG" id="crw:CROST_002740"/>
<dbReference type="PANTHER" id="PTHR22946:SF8">
    <property type="entry name" value="ACETYL XYLAN ESTERASE DOMAIN-CONTAINING PROTEIN"/>
    <property type="match status" value="1"/>
</dbReference>
<gene>
    <name evidence="1" type="ORF">CROST_002740</name>
</gene>
<keyword evidence="2" id="KW-1185">Reference proteome</keyword>
<dbReference type="InterPro" id="IPR029058">
    <property type="entry name" value="AB_hydrolase_fold"/>
</dbReference>
<dbReference type="PANTHER" id="PTHR22946">
    <property type="entry name" value="DIENELACTONE HYDROLASE DOMAIN-CONTAINING PROTEIN-RELATED"/>
    <property type="match status" value="1"/>
</dbReference>
<dbReference type="Proteomes" id="UP000190951">
    <property type="component" value="Chromosome"/>
</dbReference>
<dbReference type="EMBL" id="CP096983">
    <property type="protein sequence ID" value="URZ09593.1"/>
    <property type="molecule type" value="Genomic_DNA"/>
</dbReference>
<proteinExistence type="predicted"/>
<dbReference type="InterPro" id="IPR025890">
    <property type="entry name" value="Abhydrolase_bac"/>
</dbReference>
<dbReference type="Pfam" id="PF12715">
    <property type="entry name" value="Abhydrolase_7"/>
    <property type="match status" value="1"/>
</dbReference>
<dbReference type="RefSeq" id="WP_077833292.1">
    <property type="nucleotide sequence ID" value="NZ_CP096983.1"/>
</dbReference>
<accession>A0A1S8MBP8</accession>
<protein>
    <submittedName>
        <fullName evidence="1">Uncharacterized protein</fullName>
    </submittedName>
</protein>
<reference evidence="1 2" key="1">
    <citation type="submission" date="2022-04" db="EMBL/GenBank/DDBJ databases">
        <title>Genome sequence of C. roseum typestrain.</title>
        <authorList>
            <person name="Poehlein A."/>
            <person name="Schoch T."/>
            <person name="Duerre P."/>
            <person name="Daniel R."/>
        </authorList>
    </citation>
    <scope>NUCLEOTIDE SEQUENCE [LARGE SCALE GENOMIC DNA]</scope>
    <source>
        <strain evidence="1 2">DSM 7320</strain>
    </source>
</reference>
<dbReference type="STRING" id="84029.CROST_26740"/>
<dbReference type="Gene3D" id="3.40.50.1820">
    <property type="entry name" value="alpha/beta hydrolase"/>
    <property type="match status" value="1"/>
</dbReference>
<organism evidence="1 2">
    <name type="scientific">Clostridium felsineum</name>
    <dbReference type="NCBI Taxonomy" id="36839"/>
    <lineage>
        <taxon>Bacteria</taxon>
        <taxon>Bacillati</taxon>
        <taxon>Bacillota</taxon>
        <taxon>Clostridia</taxon>
        <taxon>Eubacteriales</taxon>
        <taxon>Clostridiaceae</taxon>
        <taxon>Clostridium</taxon>
    </lineage>
</organism>
<evidence type="ECO:0000313" key="2">
    <source>
        <dbReference type="Proteomes" id="UP000190951"/>
    </source>
</evidence>
<sequence length="353" mass="39977">MIEKYYCVMGKLAETYNLEARKYKLKARNKEELNKWKKELKSKLKELLGIKNIEKNDLKPKVIEIEELEGYRREKVILETETNVFMPMYVLIPSDLRKGEKRPCIIAAHGHGCAAKDSTAGRIEIPAVKKSIDQYNCDYGLKLVKEGYIVFCNDARGFGERREWMNQGDSEEDLIKNSCNAINNAAISLGKTLLGMMVWDLIRIVDYIETLDYCDEKNIGCIGFSGGGLQAIWLAALEGRIKAAYVSGYFHSFKDALMKTNFCGCNFVPGLWKVIEMGDLGALVSPKALLIESGTKDPLNGERGMVDVQEQFGITKTAYSILNTENKLYHHIFDGVHVFNGGKMRGFFKEYLK</sequence>
<dbReference type="AlphaFoldDB" id="A0A1S8MBP8"/>